<accession>A0A0L6VMK5</accession>
<feature type="domain" description="Tf2-1-like SH3-like" evidence="1">
    <location>
        <begin position="33"/>
        <end position="86"/>
    </location>
</feature>
<sequence>LHEQLRINLEAASQHYKQQANKLHLQPPSFNIGDSVWLDACKIQTTRPTPKLSERKLCPFKIKSVVSKNVFKLSLPLKWKAIHPVLKEKMSQCPSPMCIKYSLNPQKQTLPCWTRVVLEGAAGGKMGRRSAKGVRRLRSRGPEEQGIQGCGNSMG</sequence>
<dbReference type="AlphaFoldDB" id="A0A0L6VMK5"/>
<evidence type="ECO:0000313" key="3">
    <source>
        <dbReference type="Proteomes" id="UP000037035"/>
    </source>
</evidence>
<dbReference type="VEuPathDB" id="FungiDB:VP01_13284g1"/>
<dbReference type="Proteomes" id="UP000037035">
    <property type="component" value="Unassembled WGS sequence"/>
</dbReference>
<reference evidence="2 3" key="1">
    <citation type="submission" date="2015-08" db="EMBL/GenBank/DDBJ databases">
        <title>Next Generation Sequencing and Analysis of the Genome of Puccinia sorghi L Schw, the Causal Agent of Maize Common Rust.</title>
        <authorList>
            <person name="Rochi L."/>
            <person name="Burguener G."/>
            <person name="Darino M."/>
            <person name="Turjanski A."/>
            <person name="Kreff E."/>
            <person name="Dieguez M.J."/>
            <person name="Sacco F."/>
        </authorList>
    </citation>
    <scope>NUCLEOTIDE SEQUENCE [LARGE SCALE GENOMIC DNA]</scope>
    <source>
        <strain evidence="2 3">RO10H11247</strain>
    </source>
</reference>
<feature type="non-terminal residue" evidence="2">
    <location>
        <position position="1"/>
    </location>
</feature>
<comment type="caution">
    <text evidence="2">The sequence shown here is derived from an EMBL/GenBank/DDBJ whole genome shotgun (WGS) entry which is preliminary data.</text>
</comment>
<dbReference type="InterPro" id="IPR056924">
    <property type="entry name" value="SH3_Tf2-1"/>
</dbReference>
<protein>
    <recommendedName>
        <fullName evidence="1">Tf2-1-like SH3-like domain-containing protein</fullName>
    </recommendedName>
</protein>
<gene>
    <name evidence="2" type="ORF">VP01_13284g1</name>
</gene>
<keyword evidence="3" id="KW-1185">Reference proteome</keyword>
<dbReference type="EMBL" id="LAVV01003648">
    <property type="protein sequence ID" value="KNZ61993.1"/>
    <property type="molecule type" value="Genomic_DNA"/>
</dbReference>
<feature type="non-terminal residue" evidence="2">
    <location>
        <position position="155"/>
    </location>
</feature>
<dbReference type="Pfam" id="PF24626">
    <property type="entry name" value="SH3_Tf2-1"/>
    <property type="match status" value="1"/>
</dbReference>
<evidence type="ECO:0000259" key="1">
    <source>
        <dbReference type="Pfam" id="PF24626"/>
    </source>
</evidence>
<proteinExistence type="predicted"/>
<evidence type="ECO:0000313" key="2">
    <source>
        <dbReference type="EMBL" id="KNZ61993.1"/>
    </source>
</evidence>
<name>A0A0L6VMK5_9BASI</name>
<dbReference type="OrthoDB" id="2505365at2759"/>
<organism evidence="2 3">
    <name type="scientific">Puccinia sorghi</name>
    <dbReference type="NCBI Taxonomy" id="27349"/>
    <lineage>
        <taxon>Eukaryota</taxon>
        <taxon>Fungi</taxon>
        <taxon>Dikarya</taxon>
        <taxon>Basidiomycota</taxon>
        <taxon>Pucciniomycotina</taxon>
        <taxon>Pucciniomycetes</taxon>
        <taxon>Pucciniales</taxon>
        <taxon>Pucciniaceae</taxon>
        <taxon>Puccinia</taxon>
    </lineage>
</organism>